<feature type="transmembrane region" description="Helical" evidence="1">
    <location>
        <begin position="401"/>
        <end position="422"/>
    </location>
</feature>
<dbReference type="InterPro" id="IPR040128">
    <property type="entry name" value="T25E4.2-like"/>
</dbReference>
<gene>
    <name evidence="2" type="ORF">PMAYCL1PPCAC_07102</name>
</gene>
<dbReference type="Gene3D" id="3.40.190.10">
    <property type="entry name" value="Periplasmic binding protein-like II"/>
    <property type="match status" value="1"/>
</dbReference>
<feature type="non-terminal residue" evidence="2">
    <location>
        <position position="425"/>
    </location>
</feature>
<protein>
    <submittedName>
        <fullName evidence="2">Uncharacterized protein</fullName>
    </submittedName>
</protein>
<name>A0AAN4Z9B2_9BILA</name>
<accession>A0AAN4Z9B2</accession>
<keyword evidence="1" id="KW-0472">Membrane</keyword>
<organism evidence="2 3">
    <name type="scientific">Pristionchus mayeri</name>
    <dbReference type="NCBI Taxonomy" id="1317129"/>
    <lineage>
        <taxon>Eukaryota</taxon>
        <taxon>Metazoa</taxon>
        <taxon>Ecdysozoa</taxon>
        <taxon>Nematoda</taxon>
        <taxon>Chromadorea</taxon>
        <taxon>Rhabditida</taxon>
        <taxon>Rhabditina</taxon>
        <taxon>Diplogasteromorpha</taxon>
        <taxon>Diplogasteroidea</taxon>
        <taxon>Neodiplogasteridae</taxon>
        <taxon>Pristionchus</taxon>
    </lineage>
</organism>
<dbReference type="SUPFAM" id="SSF53850">
    <property type="entry name" value="Periplasmic binding protein-like II"/>
    <property type="match status" value="1"/>
</dbReference>
<sequence>LSPPLPILSLGWVNEDFPVIFKDAEGQLTGIYVEMWRTWANLTGYQLAFMQGDGYGGWAAGPSGWTGVLGLISNGSVNATLDKYSYRPDRFREFRSSLPVLYSKDTFFDARYVEDGSMSVDYVVFPLPILCLFIISFLFVTLIERTVFILRLQVRNKRRSGRNWRERVWFFIEDYFWLRPSITSFFEPRRVPLCSFTFYLLALFVVINTYQAEFKGNSNVVIFRRTLLSDLVSALKSGKMALTVASPSLIYDEQMMELYGTNVRNDSFRLQIESDYERMAVKVCDDERVIAYVPDYRLSTIDPSKPFRPPCDFVEVDASVSPPNLKTADSIKEEQPFVFYFEKEKFNRRLAEKFNQVILKLYDYNTIYNVHWKRWTNRPMKKTATFREIGTTPVTLSRISVIFYGLLIGLSICFLSLIAEFIHVL</sequence>
<evidence type="ECO:0000313" key="2">
    <source>
        <dbReference type="EMBL" id="GMR36907.1"/>
    </source>
</evidence>
<feature type="non-terminal residue" evidence="2">
    <location>
        <position position="1"/>
    </location>
</feature>
<reference evidence="3" key="1">
    <citation type="submission" date="2022-10" db="EMBL/GenBank/DDBJ databases">
        <title>Genome assembly of Pristionchus species.</title>
        <authorList>
            <person name="Yoshida K."/>
            <person name="Sommer R.J."/>
        </authorList>
    </citation>
    <scope>NUCLEOTIDE SEQUENCE [LARGE SCALE GENOMIC DNA]</scope>
    <source>
        <strain evidence="3">RS5460</strain>
    </source>
</reference>
<proteinExistence type="predicted"/>
<keyword evidence="1" id="KW-1133">Transmembrane helix</keyword>
<comment type="caution">
    <text evidence="2">The sequence shown here is derived from an EMBL/GenBank/DDBJ whole genome shotgun (WGS) entry which is preliminary data.</text>
</comment>
<feature type="transmembrane region" description="Helical" evidence="1">
    <location>
        <begin position="127"/>
        <end position="150"/>
    </location>
</feature>
<dbReference type="EMBL" id="BTRK01000002">
    <property type="protein sequence ID" value="GMR36907.1"/>
    <property type="molecule type" value="Genomic_DNA"/>
</dbReference>
<evidence type="ECO:0000313" key="3">
    <source>
        <dbReference type="Proteomes" id="UP001328107"/>
    </source>
</evidence>
<dbReference type="Proteomes" id="UP001328107">
    <property type="component" value="Unassembled WGS sequence"/>
</dbReference>
<dbReference type="PANTHER" id="PTHR22714">
    <property type="entry name" value="PROTEIN CBG02446-RELATED"/>
    <property type="match status" value="1"/>
</dbReference>
<evidence type="ECO:0000256" key="1">
    <source>
        <dbReference type="SAM" id="Phobius"/>
    </source>
</evidence>
<keyword evidence="1" id="KW-0812">Transmembrane</keyword>
<dbReference type="PANTHER" id="PTHR22714:SF7">
    <property type="entry name" value="SOLUTE-BINDING PROTEIN FAMILY 3_N-TERMINAL DOMAIN-CONTAINING PROTEIN"/>
    <property type="match status" value="1"/>
</dbReference>
<keyword evidence="3" id="KW-1185">Reference proteome</keyword>
<dbReference type="AlphaFoldDB" id="A0AAN4Z9B2"/>